<dbReference type="AlphaFoldDB" id="Q8C546"/>
<reference evidence="3" key="7">
    <citation type="journal article" date="2005" name="Science">
        <title>The Transcriptional Landscape of the Mammalian Genome.</title>
        <authorList>
            <consortium name="The FANTOM Consortium"/>
            <consortium name="Riken Genome Exploration Research Group and Genome Science Group (Genome Network Project Core Group)"/>
        </authorList>
    </citation>
    <scope>NUCLEOTIDE SEQUENCE</scope>
    <source>
        <strain evidence="3">C57BL/6J</strain>
        <tissue evidence="3">Hypothalamus</tissue>
    </source>
</reference>
<accession>Q8C546</accession>
<evidence type="ECO:0000313" key="4">
    <source>
        <dbReference type="MGI" id="MGI:3045239"/>
    </source>
</evidence>
<reference evidence="3" key="3">
    <citation type="journal article" date="2000" name="Genome Res.">
        <title>RIKEN integrated sequence analysis (RISA) system--384-format sequencing pipeline with 384 multicapillary sequencer.</title>
        <authorList>
            <person name="Shibata K."/>
            <person name="Itoh M."/>
            <person name="Aizawa K."/>
            <person name="Nagaoka S."/>
            <person name="Sasaki N."/>
            <person name="Carninci P."/>
            <person name="Konno H."/>
            <person name="Akiyama J."/>
            <person name="Nishi K."/>
            <person name="Kitsunai T."/>
            <person name="Tashiro H."/>
            <person name="Itoh M."/>
            <person name="Sumi N."/>
            <person name="Ishii Y."/>
            <person name="Nakamura S."/>
            <person name="Hazama M."/>
            <person name="Nishine T."/>
            <person name="Harada A."/>
            <person name="Yamamoto R."/>
            <person name="Matsumoto H."/>
            <person name="Sakaguchi S."/>
            <person name="Ikegami T."/>
            <person name="Kashiwagi K."/>
            <person name="Fujiwake S."/>
            <person name="Inoue K."/>
            <person name="Togawa Y."/>
            <person name="Izawa M."/>
            <person name="Ohara E."/>
            <person name="Watahiki M."/>
            <person name="Yoneda Y."/>
            <person name="Ishikawa T."/>
            <person name="Ozawa K."/>
            <person name="Tanaka T."/>
            <person name="Matsuura S."/>
            <person name="Kawai J."/>
            <person name="Okazaki Y."/>
            <person name="Muramatsu M."/>
            <person name="Inoue Y."/>
            <person name="Kira A."/>
            <person name="Hayashizaki Y."/>
        </authorList>
    </citation>
    <scope>NUCLEOTIDE SEQUENCE</scope>
    <source>
        <strain evidence="3">C57BL/6J</strain>
        <tissue evidence="3">Hypothalamus</tissue>
    </source>
</reference>
<sequence>MSLLGSGVLKERESRAWVWRGSETLVVILARPKTQFLQSILRWLSKTEFVGCWLCPALSSKCRPPPQPPSQPFPPSPTPEHPPTFCHGLRQGDFLLGVWRPLRVSIIFVVVIFVFVFFLPYVLKIAVPPRQSPSPAALREQRRAPAVAGDSSDGRGWDAPATGAGCERPSHRGAAGGR</sequence>
<reference evidence="3" key="2">
    <citation type="journal article" date="2000" name="Genome Res.">
        <title>Normalization and subtraction of cap-trapper-selected cDNAs to prepare full-length cDNA libraries for rapid discovery of new genes.</title>
        <authorList>
            <person name="Carninci P."/>
            <person name="Shibata Y."/>
            <person name="Hayatsu N."/>
            <person name="Sugahara Y."/>
            <person name="Shibata K."/>
            <person name="Itoh M."/>
            <person name="Konno H."/>
            <person name="Okazaki Y."/>
            <person name="Muramatsu M."/>
            <person name="Hayashizaki Y."/>
        </authorList>
    </citation>
    <scope>NUCLEOTIDE SEQUENCE</scope>
    <source>
        <strain evidence="3">C57BL/6J</strain>
        <tissue evidence="3">Hypothalamus</tissue>
    </source>
</reference>
<reference evidence="3" key="1">
    <citation type="journal article" date="1999" name="Methods Enzymol.">
        <title>High-efficiency full-length cDNA cloning.</title>
        <authorList>
            <person name="Carninci P."/>
            <person name="Hayashizaki Y."/>
        </authorList>
    </citation>
    <scope>NUCLEOTIDE SEQUENCE</scope>
    <source>
        <strain evidence="3">C57BL/6J</strain>
        <tissue evidence="3">Hypothalamus</tissue>
    </source>
</reference>
<feature type="transmembrane region" description="Helical" evidence="2">
    <location>
        <begin position="102"/>
        <end position="123"/>
    </location>
</feature>
<reference evidence="3" key="8">
    <citation type="journal article" date="2005" name="Science">
        <title>Antisense Transcription in the Mammalian Transcriptome.</title>
        <authorList>
            <consortium name="RIKEN Genome Exploration Research Group and Genome Science Group (Genome Network Project Core Group) and the FANTOM Consortium"/>
        </authorList>
    </citation>
    <scope>NUCLEOTIDE SEQUENCE</scope>
    <source>
        <strain evidence="3">C57BL/6J</strain>
        <tissue evidence="3">Hypothalamus</tissue>
    </source>
</reference>
<dbReference type="EMBL" id="AK079546">
    <property type="protein sequence ID" value="BAC37679.1"/>
    <property type="molecule type" value="mRNA"/>
</dbReference>
<feature type="region of interest" description="Disordered" evidence="1">
    <location>
        <begin position="65"/>
        <end position="84"/>
    </location>
</feature>
<protein>
    <submittedName>
        <fullName evidence="3">Uncharacterized protein</fullName>
    </submittedName>
</protein>
<dbReference type="HOGENOM" id="CLU_1510116_0_0_1"/>
<organism evidence="3">
    <name type="scientific">Mus musculus</name>
    <name type="common">Mouse</name>
    <dbReference type="NCBI Taxonomy" id="10090"/>
    <lineage>
        <taxon>Eukaryota</taxon>
        <taxon>Metazoa</taxon>
        <taxon>Chordata</taxon>
        <taxon>Craniata</taxon>
        <taxon>Vertebrata</taxon>
        <taxon>Euteleostomi</taxon>
        <taxon>Mammalia</taxon>
        <taxon>Eutheria</taxon>
        <taxon>Euarchontoglires</taxon>
        <taxon>Glires</taxon>
        <taxon>Rodentia</taxon>
        <taxon>Myomorpha</taxon>
        <taxon>Muroidea</taxon>
        <taxon>Muridae</taxon>
        <taxon>Murinae</taxon>
        <taxon>Mus</taxon>
        <taxon>Mus</taxon>
    </lineage>
</organism>
<evidence type="ECO:0000256" key="2">
    <source>
        <dbReference type="SAM" id="Phobius"/>
    </source>
</evidence>
<proteinExistence type="evidence at transcript level"/>
<reference evidence="3" key="4">
    <citation type="journal article" date="2001" name="Nature">
        <title>Functional annotation of a full-length mouse cDNA collection.</title>
        <authorList>
            <consortium name="The RIKEN Genome Exploration Research Group Phase II Team and the FANTOM Consortium"/>
        </authorList>
    </citation>
    <scope>NUCLEOTIDE SEQUENCE</scope>
    <source>
        <strain evidence="3">C57BL/6J</strain>
        <tissue evidence="3">Hypothalamus</tissue>
    </source>
</reference>
<evidence type="ECO:0000313" key="3">
    <source>
        <dbReference type="EMBL" id="BAC37679.1"/>
    </source>
</evidence>
<name>Q8C546_MOUSE</name>
<keyword evidence="2" id="KW-1133">Transmembrane helix</keyword>
<keyword evidence="2" id="KW-0812">Transmembrane</keyword>
<dbReference type="AGR" id="MGI:3045239"/>
<evidence type="ECO:0000256" key="1">
    <source>
        <dbReference type="SAM" id="MobiDB-lite"/>
    </source>
</evidence>
<feature type="compositionally biased region" description="Pro residues" evidence="1">
    <location>
        <begin position="65"/>
        <end position="82"/>
    </location>
</feature>
<reference evidence="3" key="5">
    <citation type="journal article" date="2002" name="Nature">
        <title>Analysis of the mouse transcriptome based on functional annotation of 60,770 full-length cDNAs.</title>
        <authorList>
            <consortium name="The FANTOM Consortium and the RIKEN Genome Exploration Research Group Phase I and II Team"/>
        </authorList>
    </citation>
    <scope>NUCLEOTIDE SEQUENCE</scope>
    <source>
        <strain evidence="3">C57BL/6J</strain>
        <tissue evidence="3">Hypothalamus</tissue>
    </source>
</reference>
<keyword evidence="2" id="KW-0472">Membrane</keyword>
<dbReference type="MGI" id="MGI:3045239">
    <property type="gene designation" value="A230052G05Rik"/>
</dbReference>
<reference evidence="3" key="6">
    <citation type="submission" date="2002-04" db="EMBL/GenBank/DDBJ databases">
        <authorList>
            <person name="Adachi J."/>
            <person name="Aizawa K."/>
            <person name="Akimura T."/>
            <person name="Arakawa T."/>
            <person name="Bono H."/>
            <person name="Carninci P."/>
            <person name="Fukuda S."/>
            <person name="Furuno M."/>
            <person name="Hanagaki T."/>
            <person name="Hara A."/>
            <person name="Hashizume W."/>
            <person name="Hayashida K."/>
            <person name="Hayatsu N."/>
            <person name="Hiramoto K."/>
            <person name="Hiraoka T."/>
            <person name="Hirozane T."/>
            <person name="Hori F."/>
            <person name="Imotani K."/>
            <person name="Ishii Y."/>
            <person name="Itoh M."/>
            <person name="Kagawa I."/>
            <person name="Kasukawa T."/>
            <person name="Katoh H."/>
            <person name="Kawai J."/>
            <person name="Kojima Y."/>
            <person name="Kondo S."/>
            <person name="Konno H."/>
            <person name="Kouda M."/>
            <person name="Koya S."/>
            <person name="Kurihara C."/>
            <person name="Matsuyama T."/>
            <person name="Miyazaki A."/>
            <person name="Murata M."/>
            <person name="Nakamura M."/>
            <person name="Nishi K."/>
            <person name="Nomura K."/>
            <person name="Numazaki R."/>
            <person name="Ohno M."/>
            <person name="Ohsato N."/>
            <person name="Okazaki Y."/>
            <person name="Saito R."/>
            <person name="Saitoh H."/>
            <person name="Sakai C."/>
            <person name="Sakai K."/>
            <person name="Sakazume N."/>
            <person name="Sano H."/>
            <person name="Sasaki D."/>
            <person name="Shibata K."/>
            <person name="Shinagawa A."/>
            <person name="Shiraki T."/>
            <person name="Sogabe Y."/>
            <person name="Tagami M."/>
            <person name="Tagawa A."/>
            <person name="Takahashi F."/>
            <person name="Takaku-Akahira S."/>
            <person name="Takeda Y."/>
            <person name="Tanaka T."/>
            <person name="Tomaru A."/>
            <person name="Toya T."/>
            <person name="Yasunishi A."/>
            <person name="Muramatsu M."/>
            <person name="Hayashizaki Y."/>
        </authorList>
    </citation>
    <scope>NUCLEOTIDE SEQUENCE</scope>
    <source>
        <strain evidence="3">C57BL/6J</strain>
        <tissue evidence="3">Hypothalamus</tissue>
    </source>
</reference>
<gene>
    <name evidence="4" type="primary">A230052G05Rik</name>
</gene>
<feature type="region of interest" description="Disordered" evidence="1">
    <location>
        <begin position="132"/>
        <end position="178"/>
    </location>
</feature>